<dbReference type="PANTHER" id="PTHR12592:SF0">
    <property type="entry name" value="ATP-DEPENDENT (S)-NAD(P)H-HYDRATE DEHYDRATASE"/>
    <property type="match status" value="1"/>
</dbReference>
<dbReference type="GO" id="GO:0005737">
    <property type="term" value="C:cytoplasm"/>
    <property type="evidence" value="ECO:0007669"/>
    <property type="project" value="UniProtKB-SubCell"/>
</dbReference>
<keyword evidence="9" id="KW-0418">Kinase</keyword>
<keyword evidence="1 7" id="KW-0547">Nucleotide-binding</keyword>
<evidence type="ECO:0000259" key="8">
    <source>
        <dbReference type="PROSITE" id="PS51383"/>
    </source>
</evidence>
<feature type="binding site" evidence="7">
    <location>
        <begin position="171"/>
        <end position="175"/>
    </location>
    <ligand>
        <name>ATP</name>
        <dbReference type="ChEBI" id="CHEBI:30616"/>
    </ligand>
</feature>
<dbReference type="OrthoDB" id="8110916at2759"/>
<dbReference type="GO" id="GO:0046496">
    <property type="term" value="P:nicotinamide nucleotide metabolic process"/>
    <property type="evidence" value="ECO:0007669"/>
    <property type="project" value="UniProtKB-UniRule"/>
</dbReference>
<dbReference type="GeneID" id="26261319"/>
<dbReference type="HAMAP" id="MF_01965">
    <property type="entry name" value="NADHX_dehydratase"/>
    <property type="match status" value="1"/>
</dbReference>
<keyword evidence="2 7" id="KW-0067">ATP-binding</keyword>
<evidence type="ECO:0000313" key="9">
    <source>
        <dbReference type="EMBL" id="KHN70050.1"/>
    </source>
</evidence>
<feature type="binding site" evidence="7">
    <location>
        <begin position="152"/>
        <end position="158"/>
    </location>
    <ligand>
        <name>(6S)-NADPHX</name>
        <dbReference type="ChEBI" id="CHEBI:64076"/>
    </ligand>
</feature>
<keyword evidence="5 7" id="KW-0456">Lyase</keyword>
<gene>
    <name evidence="9" type="ORF">M896_030350</name>
</gene>
<dbReference type="GO" id="GO:0005524">
    <property type="term" value="F:ATP binding"/>
    <property type="evidence" value="ECO:0007669"/>
    <property type="project" value="UniProtKB-KW"/>
</dbReference>
<comment type="caution">
    <text evidence="9">The sequence shown here is derived from an EMBL/GenBank/DDBJ whole genome shotgun (WGS) entry which is preliminary data.</text>
</comment>
<evidence type="ECO:0000256" key="6">
    <source>
        <dbReference type="ARBA" id="ARBA00047472"/>
    </source>
</evidence>
<dbReference type="InParanoid" id="A0A0B2UM43"/>
<dbReference type="FunCoup" id="A0A0B2UM43">
    <property type="interactions" value="6"/>
</dbReference>
<dbReference type="InterPro" id="IPR029056">
    <property type="entry name" value="Ribokinase-like"/>
</dbReference>
<proteinExistence type="inferred from homology"/>
<dbReference type="Pfam" id="PF01256">
    <property type="entry name" value="Carb_kinase"/>
    <property type="match status" value="1"/>
</dbReference>
<dbReference type="HOGENOM" id="CLU_1086541_0_0_1"/>
<dbReference type="InterPro" id="IPR000631">
    <property type="entry name" value="CARKD"/>
</dbReference>
<dbReference type="GO" id="GO:0047453">
    <property type="term" value="F:ATP-dependent NAD(P)H-hydrate dehydratase activity"/>
    <property type="evidence" value="ECO:0007669"/>
    <property type="project" value="UniProtKB-UniRule"/>
</dbReference>
<comment type="subcellular location">
    <subcellularLocation>
        <location evidence="7">Cytoplasm</location>
    </subcellularLocation>
</comment>
<feature type="domain" description="YjeF C-terminal" evidence="8">
    <location>
        <begin position="7"/>
        <end position="264"/>
    </location>
</feature>
<keyword evidence="4 7" id="KW-0520">NAD</keyword>
<dbReference type="EC" id="4.2.1.93" evidence="7"/>
<dbReference type="SUPFAM" id="SSF53613">
    <property type="entry name" value="Ribokinase-like"/>
    <property type="match status" value="1"/>
</dbReference>
<name>A0A0B2UM43_9MICR</name>
<evidence type="ECO:0000256" key="2">
    <source>
        <dbReference type="ARBA" id="ARBA00022840"/>
    </source>
</evidence>
<feature type="binding site" evidence="7">
    <location>
        <position position="100"/>
    </location>
    <ligand>
        <name>(6S)-NADPHX</name>
        <dbReference type="ChEBI" id="CHEBI:64076"/>
    </ligand>
</feature>
<dbReference type="EMBL" id="JOKQ01000003">
    <property type="protein sequence ID" value="KHN70050.1"/>
    <property type="molecule type" value="Genomic_DNA"/>
</dbReference>
<evidence type="ECO:0000256" key="1">
    <source>
        <dbReference type="ARBA" id="ARBA00022741"/>
    </source>
</evidence>
<keyword evidence="3" id="KW-0521">NADP</keyword>
<dbReference type="PANTHER" id="PTHR12592">
    <property type="entry name" value="ATP-DEPENDENT (S)-NAD(P)H-HYDRATE DEHYDRATASE FAMILY MEMBER"/>
    <property type="match status" value="1"/>
</dbReference>
<evidence type="ECO:0000256" key="7">
    <source>
        <dbReference type="HAMAP-Rule" id="MF_03157"/>
    </source>
</evidence>
<dbReference type="VEuPathDB" id="MicrosporidiaDB:M896_030350"/>
<feature type="binding site" evidence="7">
    <location>
        <position position="200"/>
    </location>
    <ligand>
        <name>(6S)-NADPHX</name>
        <dbReference type="ChEBI" id="CHEBI:64076"/>
    </ligand>
</feature>
<comment type="function">
    <text evidence="7">Catalyzes the dehydration of the S-form of NAD(P)HX at the expense of ATP, which is converted to ADP. Together with NAD(P)HX epimerase, which catalyzes the epimerization of the S- and R-forms, the enzyme allows the repair of both epimers of NAD(P)HX, a damaged form of NAD(P)H that is a result of enzymatic or heat-dependent hydration.</text>
</comment>
<comment type="cofactor">
    <cofactor evidence="7">
        <name>Mg(2+)</name>
        <dbReference type="ChEBI" id="CHEBI:18420"/>
    </cofactor>
</comment>
<organism evidence="9 10">
    <name type="scientific">Ordospora colligata OC4</name>
    <dbReference type="NCBI Taxonomy" id="1354746"/>
    <lineage>
        <taxon>Eukaryota</taxon>
        <taxon>Fungi</taxon>
        <taxon>Fungi incertae sedis</taxon>
        <taxon>Microsporidia</taxon>
        <taxon>Ordosporidae</taxon>
        <taxon>Ordospora</taxon>
    </lineage>
</organism>
<reference evidence="9 10" key="1">
    <citation type="journal article" date="2014" name="MBio">
        <title>The Ordospora colligata genome; evolution of extreme reduction in microsporidia and host-to-parasite horizontal gene transfer.</title>
        <authorList>
            <person name="Pombert J.-F."/>
            <person name="Haag K.L."/>
            <person name="Beidas S."/>
            <person name="Ebert D."/>
            <person name="Keeling P.J."/>
        </authorList>
    </citation>
    <scope>NUCLEOTIDE SEQUENCE [LARGE SCALE GENOMIC DNA]</scope>
    <source>
        <strain evidence="9 10">OC4</strain>
    </source>
</reference>
<keyword evidence="9" id="KW-0808">Transferase</keyword>
<feature type="binding site" evidence="7">
    <location>
        <begin position="190"/>
        <end position="199"/>
    </location>
    <ligand>
        <name>ATP</name>
        <dbReference type="ChEBI" id="CHEBI:30616"/>
    </ligand>
</feature>
<sequence length="275" mass="30450">MDTELQHAIDKLKSRISLLKSTYKGCSGCILVIGGCEYYTGAPYFAATSAFLTGSELVYIFTMPESIISLKNLLPEAIVCQIKCHEWILNRVTACVVGPGLGRPEPHVCNEISKILLYLDKRNVPIVVDADAIFLSTSLNIQALTTKIITPNISEQRHIHTLDKNTFYVMKGPKDLIKWNNIQIEISENGSPKRIGGQGDILTGVIASIVSKCTFPINSMDIIASIYLGCILVRKAAHTAYKKHWKTVITRNILGALKDTFVLEFKSHSSDPRDI</sequence>
<keyword evidence="7" id="KW-0597">Phosphoprotein</keyword>
<evidence type="ECO:0000256" key="3">
    <source>
        <dbReference type="ARBA" id="ARBA00022857"/>
    </source>
</evidence>
<dbReference type="PROSITE" id="PS51383">
    <property type="entry name" value="YJEF_C_3"/>
    <property type="match status" value="1"/>
</dbReference>
<dbReference type="AlphaFoldDB" id="A0A0B2UM43"/>
<protein>
    <recommendedName>
        <fullName evidence="7">ATP-dependent (S)-NAD(P)H-hydrate dehydratase</fullName>
        <ecNumber evidence="7">4.2.1.93</ecNumber>
    </recommendedName>
    <alternativeName>
        <fullName evidence="7">ATP-dependent NAD(P)HX dehydratase</fullName>
    </alternativeName>
</protein>
<dbReference type="GO" id="GO:0110051">
    <property type="term" value="P:metabolite repair"/>
    <property type="evidence" value="ECO:0007669"/>
    <property type="project" value="TreeGrafter"/>
</dbReference>
<evidence type="ECO:0000256" key="5">
    <source>
        <dbReference type="ARBA" id="ARBA00023239"/>
    </source>
</evidence>
<comment type="catalytic activity">
    <reaction evidence="6 7">
        <text>(6S)-NADPHX + ATP = ADP + phosphate + NADPH + H(+)</text>
        <dbReference type="Rhea" id="RHEA:32231"/>
        <dbReference type="ChEBI" id="CHEBI:15378"/>
        <dbReference type="ChEBI" id="CHEBI:30616"/>
        <dbReference type="ChEBI" id="CHEBI:43474"/>
        <dbReference type="ChEBI" id="CHEBI:57783"/>
        <dbReference type="ChEBI" id="CHEBI:64076"/>
        <dbReference type="ChEBI" id="CHEBI:456216"/>
        <dbReference type="EC" id="4.2.1.93"/>
    </reaction>
</comment>
<dbReference type="CDD" id="cd01171">
    <property type="entry name" value="YXKO-related"/>
    <property type="match status" value="1"/>
</dbReference>
<evidence type="ECO:0000256" key="4">
    <source>
        <dbReference type="ARBA" id="ARBA00023027"/>
    </source>
</evidence>
<dbReference type="GO" id="GO:0016301">
    <property type="term" value="F:kinase activity"/>
    <property type="evidence" value="ECO:0007669"/>
    <property type="project" value="UniProtKB-KW"/>
</dbReference>
<dbReference type="Gene3D" id="3.40.1190.20">
    <property type="match status" value="1"/>
</dbReference>
<comment type="catalytic activity">
    <reaction evidence="7">
        <text>(6S)-NADHX + ATP = ADP + phosphate + NADH + H(+)</text>
        <dbReference type="Rhea" id="RHEA:19017"/>
        <dbReference type="ChEBI" id="CHEBI:15378"/>
        <dbReference type="ChEBI" id="CHEBI:30616"/>
        <dbReference type="ChEBI" id="CHEBI:43474"/>
        <dbReference type="ChEBI" id="CHEBI:57945"/>
        <dbReference type="ChEBI" id="CHEBI:64074"/>
        <dbReference type="ChEBI" id="CHEBI:456216"/>
        <dbReference type="EC" id="4.2.1.93"/>
    </reaction>
</comment>
<evidence type="ECO:0000313" key="10">
    <source>
        <dbReference type="Proteomes" id="UP000031056"/>
    </source>
</evidence>
<dbReference type="RefSeq" id="XP_014564092.1">
    <property type="nucleotide sequence ID" value="XM_014708606.1"/>
</dbReference>
<comment type="similarity">
    <text evidence="7">Belongs to the NnrD/CARKD family.</text>
</comment>
<dbReference type="Proteomes" id="UP000031056">
    <property type="component" value="Unassembled WGS sequence"/>
</dbReference>
<accession>A0A0B2UM43</accession>
<keyword evidence="10" id="KW-1185">Reference proteome</keyword>
<keyword evidence="7" id="KW-0963">Cytoplasm</keyword>